<evidence type="ECO:0000256" key="1">
    <source>
        <dbReference type="SAM" id="MobiDB-lite"/>
    </source>
</evidence>
<sequence length="114" mass="12516">MEEELRRVGIVAPSDEEVPSSEGTVEWVWDPHRRSYCYCSLGNYVYKYQTGLWLRLDGSPTSSSEEAARKRAVEEAARRGPPAPPTTAGCGYAEGSTSGMRWLTTGNGEDGQPD</sequence>
<name>A0A6A6HS26_9PLEO</name>
<dbReference type="RefSeq" id="XP_033675805.1">
    <property type="nucleotide sequence ID" value="XM_033830566.1"/>
</dbReference>
<dbReference type="Proteomes" id="UP000800094">
    <property type="component" value="Unassembled WGS sequence"/>
</dbReference>
<dbReference type="AlphaFoldDB" id="A0A6A6HS26"/>
<dbReference type="OrthoDB" id="10574393at2759"/>
<dbReference type="EMBL" id="ML987215">
    <property type="protein sequence ID" value="KAF2240801.1"/>
    <property type="molecule type" value="Genomic_DNA"/>
</dbReference>
<gene>
    <name evidence="2" type="ORF">BU26DRAFT_525708</name>
</gene>
<evidence type="ECO:0000313" key="2">
    <source>
        <dbReference type="EMBL" id="KAF2240801.1"/>
    </source>
</evidence>
<proteinExistence type="predicted"/>
<reference evidence="2" key="1">
    <citation type="journal article" date="2020" name="Stud. Mycol.">
        <title>101 Dothideomycetes genomes: a test case for predicting lifestyles and emergence of pathogens.</title>
        <authorList>
            <person name="Haridas S."/>
            <person name="Albert R."/>
            <person name="Binder M."/>
            <person name="Bloem J."/>
            <person name="Labutti K."/>
            <person name="Salamov A."/>
            <person name="Andreopoulos B."/>
            <person name="Baker S."/>
            <person name="Barry K."/>
            <person name="Bills G."/>
            <person name="Bluhm B."/>
            <person name="Cannon C."/>
            <person name="Castanera R."/>
            <person name="Culley D."/>
            <person name="Daum C."/>
            <person name="Ezra D."/>
            <person name="Gonzalez J."/>
            <person name="Henrissat B."/>
            <person name="Kuo A."/>
            <person name="Liang C."/>
            <person name="Lipzen A."/>
            <person name="Lutzoni F."/>
            <person name="Magnuson J."/>
            <person name="Mondo S."/>
            <person name="Nolan M."/>
            <person name="Ohm R."/>
            <person name="Pangilinan J."/>
            <person name="Park H.-J."/>
            <person name="Ramirez L."/>
            <person name="Alfaro M."/>
            <person name="Sun H."/>
            <person name="Tritt A."/>
            <person name="Yoshinaga Y."/>
            <person name="Zwiers L.-H."/>
            <person name="Turgeon B."/>
            <person name="Goodwin S."/>
            <person name="Spatafora J."/>
            <person name="Crous P."/>
            <person name="Grigoriev I."/>
        </authorList>
    </citation>
    <scope>NUCLEOTIDE SEQUENCE</scope>
    <source>
        <strain evidence="2">CBS 122368</strain>
    </source>
</reference>
<evidence type="ECO:0000313" key="3">
    <source>
        <dbReference type="Proteomes" id="UP000800094"/>
    </source>
</evidence>
<feature type="compositionally biased region" description="Polar residues" evidence="1">
    <location>
        <begin position="95"/>
        <end position="107"/>
    </location>
</feature>
<organism evidence="2 3">
    <name type="scientific">Trematosphaeria pertusa</name>
    <dbReference type="NCBI Taxonomy" id="390896"/>
    <lineage>
        <taxon>Eukaryota</taxon>
        <taxon>Fungi</taxon>
        <taxon>Dikarya</taxon>
        <taxon>Ascomycota</taxon>
        <taxon>Pezizomycotina</taxon>
        <taxon>Dothideomycetes</taxon>
        <taxon>Pleosporomycetidae</taxon>
        <taxon>Pleosporales</taxon>
        <taxon>Massarineae</taxon>
        <taxon>Trematosphaeriaceae</taxon>
        <taxon>Trematosphaeria</taxon>
    </lineage>
</organism>
<protein>
    <submittedName>
        <fullName evidence="2">Uncharacterized protein</fullName>
    </submittedName>
</protein>
<accession>A0A6A6HS26</accession>
<dbReference type="GeneID" id="54583896"/>
<keyword evidence="3" id="KW-1185">Reference proteome</keyword>
<feature type="compositionally biased region" description="Basic and acidic residues" evidence="1">
    <location>
        <begin position="66"/>
        <end position="78"/>
    </location>
</feature>
<feature type="region of interest" description="Disordered" evidence="1">
    <location>
        <begin position="58"/>
        <end position="114"/>
    </location>
</feature>